<accession>A0A2S8FLQ9</accession>
<comment type="caution">
    <text evidence="2">The sequence shown here is derived from an EMBL/GenBank/DDBJ whole genome shotgun (WGS) entry which is preliminary data.</text>
</comment>
<dbReference type="AlphaFoldDB" id="A0A2S8FLQ9"/>
<organism evidence="2 3">
    <name type="scientific">Blastopirellula marina</name>
    <dbReference type="NCBI Taxonomy" id="124"/>
    <lineage>
        <taxon>Bacteria</taxon>
        <taxon>Pseudomonadati</taxon>
        <taxon>Planctomycetota</taxon>
        <taxon>Planctomycetia</taxon>
        <taxon>Pirellulales</taxon>
        <taxon>Pirellulaceae</taxon>
        <taxon>Blastopirellula</taxon>
    </lineage>
</organism>
<dbReference type="OrthoDB" id="260215at2"/>
<proteinExistence type="predicted"/>
<evidence type="ECO:0000313" key="3">
    <source>
        <dbReference type="Proteomes" id="UP000238322"/>
    </source>
</evidence>
<dbReference type="InterPro" id="IPR013022">
    <property type="entry name" value="Xyl_isomerase-like_TIM-brl"/>
</dbReference>
<dbReference type="Pfam" id="PF01261">
    <property type="entry name" value="AP_endonuc_2"/>
    <property type="match status" value="1"/>
</dbReference>
<sequence length="292" mass="31964">MAPHQLLAALAEAELPIATQQYPWGTFYGRSGKNAGDLKALLSDVASCGFVGYEPIAGSPEQIGAIAKEAKDNGLKVDSLYVNSTLHDTSQTQVSMESVLAIATAAKKTCGTKVIVTNPSPIQWGGGQDKSDQQLRTQAKALNQLGAKLRENGQVLAYHNHDAELRQGARELHHMLTATNPENVKFCLDAHWIYRGCGDSEVAVLDVVRLHRSRIVELHLRQSHDGVWDEAFGEGDIDYGQLAEMLADLPTKPLLVLEQCIEGKTPNTMDAVEAHQRGRVYAQQVFQRWASK</sequence>
<evidence type="ECO:0000259" key="1">
    <source>
        <dbReference type="Pfam" id="PF01261"/>
    </source>
</evidence>
<dbReference type="InterPro" id="IPR036237">
    <property type="entry name" value="Xyl_isomerase-like_sf"/>
</dbReference>
<gene>
    <name evidence="2" type="ORF">C5Y83_21750</name>
</gene>
<dbReference type="PANTHER" id="PTHR12110:SF41">
    <property type="entry name" value="INOSOSE DEHYDRATASE"/>
    <property type="match status" value="1"/>
</dbReference>
<reference evidence="2 3" key="1">
    <citation type="submission" date="2018-02" db="EMBL/GenBank/DDBJ databases">
        <title>Comparative genomes isolates from brazilian mangrove.</title>
        <authorList>
            <person name="Araujo J.E."/>
            <person name="Taketani R.G."/>
            <person name="Silva M.C.P."/>
            <person name="Loureco M.V."/>
            <person name="Andreote F.D."/>
        </authorList>
    </citation>
    <scope>NUCLEOTIDE SEQUENCE [LARGE SCALE GENOMIC DNA]</scope>
    <source>
        <strain evidence="2 3">Hex-1 MGV</strain>
    </source>
</reference>
<dbReference type="EMBL" id="PUHY01000012">
    <property type="protein sequence ID" value="PQO32950.1"/>
    <property type="molecule type" value="Genomic_DNA"/>
</dbReference>
<dbReference type="PANTHER" id="PTHR12110">
    <property type="entry name" value="HYDROXYPYRUVATE ISOMERASE"/>
    <property type="match status" value="1"/>
</dbReference>
<dbReference type="Proteomes" id="UP000238322">
    <property type="component" value="Unassembled WGS sequence"/>
</dbReference>
<keyword evidence="2" id="KW-0413">Isomerase</keyword>
<dbReference type="Gene3D" id="3.20.20.150">
    <property type="entry name" value="Divalent-metal-dependent TIM barrel enzymes"/>
    <property type="match status" value="1"/>
</dbReference>
<dbReference type="GO" id="GO:0016853">
    <property type="term" value="F:isomerase activity"/>
    <property type="evidence" value="ECO:0007669"/>
    <property type="project" value="UniProtKB-KW"/>
</dbReference>
<name>A0A2S8FLQ9_9BACT</name>
<dbReference type="InterPro" id="IPR050312">
    <property type="entry name" value="IolE/XylAMocC-like"/>
</dbReference>
<protein>
    <submittedName>
        <fullName evidence="2">Xylose isomerase</fullName>
    </submittedName>
</protein>
<feature type="domain" description="Xylose isomerase-like TIM barrel" evidence="1">
    <location>
        <begin position="44"/>
        <end position="266"/>
    </location>
</feature>
<evidence type="ECO:0000313" key="2">
    <source>
        <dbReference type="EMBL" id="PQO32950.1"/>
    </source>
</evidence>
<dbReference type="SUPFAM" id="SSF51658">
    <property type="entry name" value="Xylose isomerase-like"/>
    <property type="match status" value="1"/>
</dbReference>